<dbReference type="InterPro" id="IPR046075">
    <property type="entry name" value="DUF6093"/>
</dbReference>
<dbReference type="EMBL" id="CP065682">
    <property type="protein sequence ID" value="QPS33450.1"/>
    <property type="molecule type" value="Genomic_DNA"/>
</dbReference>
<reference evidence="1 2" key="1">
    <citation type="submission" date="2020-12" db="EMBL/GenBank/DDBJ databases">
        <title>FDA dAtabase for Regulatory Grade micrObial Sequences (FDA-ARGOS): Supporting development and validation of Infectious Disease Dx tests.</title>
        <authorList>
            <person name="Sproer C."/>
            <person name="Gronow S."/>
            <person name="Severitt S."/>
            <person name="Schroder I."/>
            <person name="Tallon L."/>
            <person name="Sadzewicz L."/>
            <person name="Zhao X."/>
            <person name="Boylan J."/>
            <person name="Ott S."/>
            <person name="Bowen H."/>
            <person name="Vavikolanu K."/>
            <person name="Mehta A."/>
            <person name="Aluvathingal J."/>
            <person name="Nadendla S."/>
            <person name="Lowell S."/>
            <person name="Myers T."/>
            <person name="Yan Y."/>
            <person name="Sichtig H."/>
        </authorList>
    </citation>
    <scope>NUCLEOTIDE SEQUENCE [LARGE SCALE GENOMIC DNA]</scope>
    <source>
        <strain evidence="1 2">FDAARGOS_902</strain>
    </source>
</reference>
<dbReference type="KEGG" id="bcau:I6G59_16200"/>
<dbReference type="RefSeq" id="WP_197931898.1">
    <property type="nucleotide sequence ID" value="NZ_CP065682.1"/>
</dbReference>
<dbReference type="Pfam" id="PF19586">
    <property type="entry name" value="DUF6093"/>
    <property type="match status" value="1"/>
</dbReference>
<evidence type="ECO:0000313" key="2">
    <source>
        <dbReference type="Proteomes" id="UP000594979"/>
    </source>
</evidence>
<protein>
    <submittedName>
        <fullName evidence="1">Uncharacterized protein</fullName>
    </submittedName>
</protein>
<dbReference type="Proteomes" id="UP000594979">
    <property type="component" value="Chromosome"/>
</dbReference>
<evidence type="ECO:0000313" key="1">
    <source>
        <dbReference type="EMBL" id="QPS33450.1"/>
    </source>
</evidence>
<sequence length="141" mass="15916">MSARAHAATLRGRRRAEALMKDRCIIRRVLGQETDRDTGKVVPKLSDPVYPNPTHPVGKVKVQSYEGYEQEKNTASTQITVQRLSCHLPVGAYKINVGDIIEITDSFLDSLLVGRKYRITQEAPFKTFATSYRVFVDYIAD</sequence>
<proteinExistence type="predicted"/>
<name>A0A7T2TGK1_9MICO</name>
<dbReference type="AlphaFoldDB" id="A0A7T2TGK1"/>
<organism evidence="1 2">
    <name type="scientific">Brevibacterium casei</name>
    <dbReference type="NCBI Taxonomy" id="33889"/>
    <lineage>
        <taxon>Bacteria</taxon>
        <taxon>Bacillati</taxon>
        <taxon>Actinomycetota</taxon>
        <taxon>Actinomycetes</taxon>
        <taxon>Micrococcales</taxon>
        <taxon>Brevibacteriaceae</taxon>
        <taxon>Brevibacterium</taxon>
    </lineage>
</organism>
<accession>A0A7T2TGK1</accession>
<gene>
    <name evidence="1" type="ORF">I6G59_16200</name>
</gene>